<dbReference type="Proteomes" id="UP000625210">
    <property type="component" value="Unassembled WGS sequence"/>
</dbReference>
<reference evidence="1" key="1">
    <citation type="journal article" date="2014" name="Int. J. Syst. Evol. Microbiol.">
        <title>Complete genome sequence of Corynebacterium casei LMG S-19264T (=DSM 44701T), isolated from a smear-ripened cheese.</title>
        <authorList>
            <consortium name="US DOE Joint Genome Institute (JGI-PGF)"/>
            <person name="Walter F."/>
            <person name="Albersmeier A."/>
            <person name="Kalinowski J."/>
            <person name="Ruckert C."/>
        </authorList>
    </citation>
    <scope>NUCLEOTIDE SEQUENCE</scope>
    <source>
        <strain evidence="1">CGMCC 1.15179</strain>
    </source>
</reference>
<dbReference type="EMBL" id="BMHQ01000022">
    <property type="protein sequence ID" value="GGE29504.1"/>
    <property type="molecule type" value="Genomic_DNA"/>
</dbReference>
<evidence type="ECO:0000313" key="1">
    <source>
        <dbReference type="EMBL" id="GGE29504.1"/>
    </source>
</evidence>
<organism evidence="1 2">
    <name type="scientific">Marinithermofilum abyssi</name>
    <dbReference type="NCBI Taxonomy" id="1571185"/>
    <lineage>
        <taxon>Bacteria</taxon>
        <taxon>Bacillati</taxon>
        <taxon>Bacillota</taxon>
        <taxon>Bacilli</taxon>
        <taxon>Bacillales</taxon>
        <taxon>Thermoactinomycetaceae</taxon>
        <taxon>Marinithermofilum</taxon>
    </lineage>
</organism>
<protein>
    <submittedName>
        <fullName evidence="1">Uncharacterized protein</fullName>
    </submittedName>
</protein>
<proteinExistence type="predicted"/>
<evidence type="ECO:0000313" key="2">
    <source>
        <dbReference type="Proteomes" id="UP000625210"/>
    </source>
</evidence>
<name>A0A8J2VKY5_9BACL</name>
<gene>
    <name evidence="1" type="ORF">GCM10011571_34520</name>
</gene>
<sequence length="88" mass="10518">MDFNIKEYESLMAGLEAREEKIIRLIEQTLRSISQETKASRVEKSLKEIFQGWHTLQETRQLQNRIERMMDSQAKNETKSKVKVLEKY</sequence>
<dbReference type="AlphaFoldDB" id="A0A8J2VKY5"/>
<keyword evidence="2" id="KW-1185">Reference proteome</keyword>
<accession>A0A8J2VKY5</accession>
<comment type="caution">
    <text evidence="1">The sequence shown here is derived from an EMBL/GenBank/DDBJ whole genome shotgun (WGS) entry which is preliminary data.</text>
</comment>
<reference evidence="1" key="2">
    <citation type="submission" date="2020-09" db="EMBL/GenBank/DDBJ databases">
        <authorList>
            <person name="Sun Q."/>
            <person name="Zhou Y."/>
        </authorList>
    </citation>
    <scope>NUCLEOTIDE SEQUENCE</scope>
    <source>
        <strain evidence="1">CGMCC 1.15179</strain>
    </source>
</reference>